<name>A0A291L9Y6_9CAUD</name>
<accession>A0A291L9Y6</accession>
<sequence length="95" mass="10921">MSKKDQDNWDWKLTPHVCRACFGRVLMRETFDRRKVFRCSNCGAEREGHDSRVICTCGLKLRTGIDAGVRCMVNADKSPEWPSEIVAEQVQNMSK</sequence>
<dbReference type="GeneID" id="54982945"/>
<organism evidence="1 2">
    <name type="scientific">Bordetella phage vB_BbrM_PHB04</name>
    <dbReference type="NCBI Taxonomy" id="2029657"/>
    <lineage>
        <taxon>Viruses</taxon>
        <taxon>Duplodnaviria</taxon>
        <taxon>Heunggongvirae</taxon>
        <taxon>Uroviricota</taxon>
        <taxon>Caudoviricetes</taxon>
        <taxon>Phabquatrovirus</taxon>
        <taxon>Phabquatrovirus PHB04</taxon>
    </lineage>
</organism>
<proteinExistence type="predicted"/>
<evidence type="ECO:0000313" key="1">
    <source>
        <dbReference type="EMBL" id="ATI15689.1"/>
    </source>
</evidence>
<dbReference type="EMBL" id="MF663786">
    <property type="protein sequence ID" value="ATI15689.1"/>
    <property type="molecule type" value="Genomic_DNA"/>
</dbReference>
<dbReference type="Proteomes" id="UP000228765">
    <property type="component" value="Segment"/>
</dbReference>
<protein>
    <submittedName>
        <fullName evidence="1">Uncharacterized protein</fullName>
    </submittedName>
</protein>
<evidence type="ECO:0000313" key="2">
    <source>
        <dbReference type="Proteomes" id="UP000228765"/>
    </source>
</evidence>
<dbReference type="KEGG" id="vg:54982945"/>
<dbReference type="RefSeq" id="YP_009792737.1">
    <property type="nucleotide sequence ID" value="NC_047861.1"/>
</dbReference>
<keyword evidence="2" id="KW-1185">Reference proteome</keyword>
<reference evidence="1 2" key="1">
    <citation type="submission" date="2017-08" db="EMBL/GenBank/DDBJ databases">
        <title>Complete genome sequence of a novel bacteriophage infecting Bordetella bronchiseptica.</title>
        <authorList>
            <person name="Chen Y."/>
            <person name="Song J."/>
            <person name="Wu B."/>
        </authorList>
    </citation>
    <scope>NUCLEOTIDE SEQUENCE [LARGE SCALE GENOMIC DNA]</scope>
</reference>